<dbReference type="AlphaFoldDB" id="A0A0F9IXM5"/>
<gene>
    <name evidence="2" type="ORF">LCGC14_1601140</name>
</gene>
<accession>A0A0F9IXM5</accession>
<reference evidence="2" key="1">
    <citation type="journal article" date="2015" name="Nature">
        <title>Complex archaea that bridge the gap between prokaryotes and eukaryotes.</title>
        <authorList>
            <person name="Spang A."/>
            <person name="Saw J.H."/>
            <person name="Jorgensen S.L."/>
            <person name="Zaremba-Niedzwiedzka K."/>
            <person name="Martijn J."/>
            <person name="Lind A.E."/>
            <person name="van Eijk R."/>
            <person name="Schleper C."/>
            <person name="Guy L."/>
            <person name="Ettema T.J."/>
        </authorList>
    </citation>
    <scope>NUCLEOTIDE SEQUENCE</scope>
</reference>
<proteinExistence type="predicted"/>
<comment type="caution">
    <text evidence="2">The sequence shown here is derived from an EMBL/GenBank/DDBJ whole genome shotgun (WGS) entry which is preliminary data.</text>
</comment>
<feature type="compositionally biased region" description="Polar residues" evidence="1">
    <location>
        <begin position="15"/>
        <end position="27"/>
    </location>
</feature>
<dbReference type="EMBL" id="LAZR01012841">
    <property type="protein sequence ID" value="KKM24829.1"/>
    <property type="molecule type" value="Genomic_DNA"/>
</dbReference>
<evidence type="ECO:0000313" key="2">
    <source>
        <dbReference type="EMBL" id="KKM24829.1"/>
    </source>
</evidence>
<feature type="region of interest" description="Disordered" evidence="1">
    <location>
        <begin position="1"/>
        <end position="27"/>
    </location>
</feature>
<protein>
    <submittedName>
        <fullName evidence="2">Uncharacterized protein</fullName>
    </submittedName>
</protein>
<evidence type="ECO:0000256" key="1">
    <source>
        <dbReference type="SAM" id="MobiDB-lite"/>
    </source>
</evidence>
<feature type="non-terminal residue" evidence="2">
    <location>
        <position position="1"/>
    </location>
</feature>
<name>A0A0F9IXM5_9ZZZZ</name>
<organism evidence="2">
    <name type="scientific">marine sediment metagenome</name>
    <dbReference type="NCBI Taxonomy" id="412755"/>
    <lineage>
        <taxon>unclassified sequences</taxon>
        <taxon>metagenomes</taxon>
        <taxon>ecological metagenomes</taxon>
    </lineage>
</organism>
<sequence>FSNFSHNNLGGRWTIKQTGTADNNGQDTATGGRIATIAMVVDSMVAAINGTVTLTDTVTAANDGDTVYTLTTDMKGWATYVNVGDTAQDTTLITANATSNSVGTGTIDVGRTIWSDGHATSIRGRFILEASDSTGLGIGLSDSGYIWLNYLTTYGDSTLVDSAFRAALPCTLSVSVADAIGNNVVFGDKLTLSWRVSDTSSDTSALTIPFDITYDYTLKD</sequence>